<organism evidence="2 3">
    <name type="scientific">Portunus trituberculatus</name>
    <name type="common">Swimming crab</name>
    <name type="synonym">Neptunus trituberculatus</name>
    <dbReference type="NCBI Taxonomy" id="210409"/>
    <lineage>
        <taxon>Eukaryota</taxon>
        <taxon>Metazoa</taxon>
        <taxon>Ecdysozoa</taxon>
        <taxon>Arthropoda</taxon>
        <taxon>Crustacea</taxon>
        <taxon>Multicrustacea</taxon>
        <taxon>Malacostraca</taxon>
        <taxon>Eumalacostraca</taxon>
        <taxon>Eucarida</taxon>
        <taxon>Decapoda</taxon>
        <taxon>Pleocyemata</taxon>
        <taxon>Brachyura</taxon>
        <taxon>Eubrachyura</taxon>
        <taxon>Portunoidea</taxon>
        <taxon>Portunidae</taxon>
        <taxon>Portuninae</taxon>
        <taxon>Portunus</taxon>
    </lineage>
</organism>
<dbReference type="Proteomes" id="UP000324222">
    <property type="component" value="Unassembled WGS sequence"/>
</dbReference>
<proteinExistence type="predicted"/>
<protein>
    <submittedName>
        <fullName evidence="2">Uncharacterized protein</fullName>
    </submittedName>
</protein>
<comment type="caution">
    <text evidence="2">The sequence shown here is derived from an EMBL/GenBank/DDBJ whole genome shotgun (WGS) entry which is preliminary data.</text>
</comment>
<evidence type="ECO:0000313" key="3">
    <source>
        <dbReference type="Proteomes" id="UP000324222"/>
    </source>
</evidence>
<gene>
    <name evidence="2" type="ORF">E2C01_097401</name>
</gene>
<feature type="region of interest" description="Disordered" evidence="1">
    <location>
        <begin position="1"/>
        <end position="36"/>
    </location>
</feature>
<name>A0A5B7K4R1_PORTR</name>
<dbReference type="EMBL" id="VSRR010128874">
    <property type="protein sequence ID" value="MPD01856.1"/>
    <property type="molecule type" value="Genomic_DNA"/>
</dbReference>
<keyword evidence="3" id="KW-1185">Reference proteome</keyword>
<evidence type="ECO:0000313" key="2">
    <source>
        <dbReference type="EMBL" id="MPD01856.1"/>
    </source>
</evidence>
<feature type="compositionally biased region" description="Basic and acidic residues" evidence="1">
    <location>
        <begin position="1"/>
        <end position="12"/>
    </location>
</feature>
<accession>A0A5B7K4R1</accession>
<evidence type="ECO:0000256" key="1">
    <source>
        <dbReference type="SAM" id="MobiDB-lite"/>
    </source>
</evidence>
<sequence length="61" mass="6577">MMSFSRLRDSKDFGPYSSSAEWADKDKTSPSALSEVGVEGPAVAGTARFNGLKRILKKGQL</sequence>
<dbReference type="AlphaFoldDB" id="A0A5B7K4R1"/>
<reference evidence="2 3" key="1">
    <citation type="submission" date="2019-05" db="EMBL/GenBank/DDBJ databases">
        <title>Another draft genome of Portunus trituberculatus and its Hox gene families provides insights of decapod evolution.</title>
        <authorList>
            <person name="Jeong J.-H."/>
            <person name="Song I."/>
            <person name="Kim S."/>
            <person name="Choi T."/>
            <person name="Kim D."/>
            <person name="Ryu S."/>
            <person name="Kim W."/>
        </authorList>
    </citation>
    <scope>NUCLEOTIDE SEQUENCE [LARGE SCALE GENOMIC DNA]</scope>
    <source>
        <tissue evidence="2">Muscle</tissue>
    </source>
</reference>